<protein>
    <submittedName>
        <fullName evidence="3">EST1_DNA_bind domain-containing protein</fullName>
    </submittedName>
</protein>
<dbReference type="STRING" id="102285.A0A0R3TNX9"/>
<name>A0A0R3TNX9_RODNA</name>
<dbReference type="EMBL" id="UZAE01012501">
    <property type="protein sequence ID" value="VDO05436.1"/>
    <property type="molecule type" value="Genomic_DNA"/>
</dbReference>
<proteinExistence type="predicted"/>
<dbReference type="WBParaSite" id="HNAJ_0000912901-mRNA-1">
    <property type="protein sequence ID" value="HNAJ_0000912901-mRNA-1"/>
    <property type="gene ID" value="HNAJ_0000912901"/>
</dbReference>
<keyword evidence="2" id="KW-1185">Reference proteome</keyword>
<reference evidence="1 2" key="2">
    <citation type="submission" date="2018-11" db="EMBL/GenBank/DDBJ databases">
        <authorList>
            <consortium name="Pathogen Informatics"/>
        </authorList>
    </citation>
    <scope>NUCLEOTIDE SEQUENCE [LARGE SCALE GENOMIC DNA]</scope>
</reference>
<dbReference type="AlphaFoldDB" id="A0A0R3TNX9"/>
<gene>
    <name evidence="1" type="ORF">HNAJ_LOCUS9125</name>
</gene>
<reference evidence="3" key="1">
    <citation type="submission" date="2017-02" db="UniProtKB">
        <authorList>
            <consortium name="WormBaseParasite"/>
        </authorList>
    </citation>
    <scope>IDENTIFICATION</scope>
</reference>
<evidence type="ECO:0000313" key="1">
    <source>
        <dbReference type="EMBL" id="VDO05436.1"/>
    </source>
</evidence>
<sequence>MWLETVDDLVTEEVHDVASGEVKSAQARHSNSLRLQKRSFTAWRSICERKSVQKLNSERTLDRLLSLPGAPAPCAWMGEMSLRRPLHQVFRREIEGLEPKRPRLSDANSSRIDTTFTSKPLYLIPSLLGIRIAVLTSTAFVEFNRWVLVMLQSYPLIKPISSISQLSGSEGGIINISGTIEVVSLPQLCLLPPNLLRPRENSENATTRVIEFPPLRDWWRNLIVHGLNWFAEAVSNYVQNKSHIRIKRESTSTLPVHSFITSSTLHEIVSSHIEASFMKPLIEFIGQWNEILEAYNKCLKPLSRRIRDNLAVSPLPDSIPDGSPWEEAVMAWNLFLDSPQFSACYVASLKLYPENHESWRRESPLLIPWGNLCIGLIRAKIDDTALIGSLDDNILESDLPESIFDDLVPQFPIEDTRKQHESKSSPVLPPNYDLQIPKTDPYANILQRLNEVSKRIDGVSQNVKSIFE</sequence>
<evidence type="ECO:0000313" key="3">
    <source>
        <dbReference type="WBParaSite" id="HNAJ_0000912901-mRNA-1"/>
    </source>
</evidence>
<dbReference type="Proteomes" id="UP000278807">
    <property type="component" value="Unassembled WGS sequence"/>
</dbReference>
<accession>A0A0R3TNX9</accession>
<evidence type="ECO:0000313" key="2">
    <source>
        <dbReference type="Proteomes" id="UP000278807"/>
    </source>
</evidence>
<organism evidence="3">
    <name type="scientific">Rodentolepis nana</name>
    <name type="common">Dwarf tapeworm</name>
    <name type="synonym">Hymenolepis nana</name>
    <dbReference type="NCBI Taxonomy" id="102285"/>
    <lineage>
        <taxon>Eukaryota</taxon>
        <taxon>Metazoa</taxon>
        <taxon>Spiralia</taxon>
        <taxon>Lophotrochozoa</taxon>
        <taxon>Platyhelminthes</taxon>
        <taxon>Cestoda</taxon>
        <taxon>Eucestoda</taxon>
        <taxon>Cyclophyllidea</taxon>
        <taxon>Hymenolepididae</taxon>
        <taxon>Rodentolepis</taxon>
    </lineage>
</organism>